<dbReference type="Proteomes" id="UP001553031">
    <property type="component" value="Unassembled WGS sequence"/>
</dbReference>
<dbReference type="Pfam" id="PF13701">
    <property type="entry name" value="DDE_Tnp_1_4"/>
    <property type="match status" value="1"/>
</dbReference>
<dbReference type="InterPro" id="IPR025668">
    <property type="entry name" value="Tnp_DDE_dom"/>
</dbReference>
<keyword evidence="4" id="KW-1185">Reference proteome</keyword>
<protein>
    <submittedName>
        <fullName evidence="3">Transposase</fullName>
    </submittedName>
</protein>
<comment type="caution">
    <text evidence="3">The sequence shown here is derived from an EMBL/GenBank/DDBJ whole genome shotgun (WGS) entry which is preliminary data.</text>
</comment>
<gene>
    <name evidence="3" type="ORF">AB0O96_12055</name>
</gene>
<evidence type="ECO:0000256" key="1">
    <source>
        <dbReference type="SAM" id="MobiDB-lite"/>
    </source>
</evidence>
<name>A0ABV3KES8_9MICC</name>
<proteinExistence type="predicted"/>
<evidence type="ECO:0000313" key="4">
    <source>
        <dbReference type="Proteomes" id="UP001553031"/>
    </source>
</evidence>
<sequence length="170" mass="17962">MTPGRRNKIAAARARVRRHMWAQLPGGIPASKVAGTNLADVIVLEIDATSVIAHSQKENAAATFKRPFGYHPIGVWCDNTSEFLAAKLQAGNADVASRSRSHGPGQPPSSRPSRTSPPSRNRPDLARPLTTSPPGKPQPGSASRPVVVPAVTPHTGTLDHTAPTRSRPPS</sequence>
<feature type="domain" description="Transposase DDE" evidence="2">
    <location>
        <begin position="40"/>
        <end position="99"/>
    </location>
</feature>
<feature type="region of interest" description="Disordered" evidence="1">
    <location>
        <begin position="90"/>
        <end position="170"/>
    </location>
</feature>
<dbReference type="RefSeq" id="WP_363785865.1">
    <property type="nucleotide sequence ID" value="NZ_JBFBLL010000011.1"/>
</dbReference>
<evidence type="ECO:0000313" key="3">
    <source>
        <dbReference type="EMBL" id="MEV8158916.1"/>
    </source>
</evidence>
<accession>A0ABV3KES8</accession>
<evidence type="ECO:0000259" key="2">
    <source>
        <dbReference type="Pfam" id="PF13701"/>
    </source>
</evidence>
<reference evidence="3 4" key="1">
    <citation type="submission" date="2024-06" db="EMBL/GenBank/DDBJ databases">
        <title>The Natural Products Discovery Center: Release of the First 8490 Sequenced Strains for Exploring Actinobacteria Biosynthetic Diversity.</title>
        <authorList>
            <person name="Kalkreuter E."/>
            <person name="Kautsar S.A."/>
            <person name="Yang D."/>
            <person name="Bader C.D."/>
            <person name="Teijaro C.N."/>
            <person name="Fluegel L."/>
            <person name="Davis C.M."/>
            <person name="Simpson J.R."/>
            <person name="Lauterbach L."/>
            <person name="Steele A.D."/>
            <person name="Gui C."/>
            <person name="Meng S."/>
            <person name="Li G."/>
            <person name="Viehrig K."/>
            <person name="Ye F."/>
            <person name="Su P."/>
            <person name="Kiefer A.F."/>
            <person name="Nichols A."/>
            <person name="Cepeda A.J."/>
            <person name="Yan W."/>
            <person name="Fan B."/>
            <person name="Jiang Y."/>
            <person name="Adhikari A."/>
            <person name="Zheng C.-J."/>
            <person name="Schuster L."/>
            <person name="Cowan T.M."/>
            <person name="Smanski M.J."/>
            <person name="Chevrette M.G."/>
            <person name="De Carvalho L.P.S."/>
            <person name="Shen B."/>
        </authorList>
    </citation>
    <scope>NUCLEOTIDE SEQUENCE [LARGE SCALE GENOMIC DNA]</scope>
    <source>
        <strain evidence="3 4">NPDC079179</strain>
    </source>
</reference>
<organism evidence="3 4">
    <name type="scientific">Kocuria salsicia</name>
    <dbReference type="NCBI Taxonomy" id="664639"/>
    <lineage>
        <taxon>Bacteria</taxon>
        <taxon>Bacillati</taxon>
        <taxon>Actinomycetota</taxon>
        <taxon>Actinomycetes</taxon>
        <taxon>Micrococcales</taxon>
        <taxon>Micrococcaceae</taxon>
        <taxon>Kocuria</taxon>
    </lineage>
</organism>
<dbReference type="EMBL" id="JBFBLL010000011">
    <property type="protein sequence ID" value="MEV8158916.1"/>
    <property type="molecule type" value="Genomic_DNA"/>
</dbReference>